<evidence type="ECO:0000256" key="1">
    <source>
        <dbReference type="ARBA" id="ARBA00004141"/>
    </source>
</evidence>
<gene>
    <name evidence="10" type="ORF">JYB65_04835</name>
</gene>
<evidence type="ECO:0000256" key="6">
    <source>
        <dbReference type="ARBA" id="ARBA00023136"/>
    </source>
</evidence>
<dbReference type="InterPro" id="IPR006037">
    <property type="entry name" value="RCK_C"/>
</dbReference>
<feature type="transmembrane region" description="Helical" evidence="7">
    <location>
        <begin position="59"/>
        <end position="78"/>
    </location>
</feature>
<feature type="transmembrane region" description="Helical" evidence="7">
    <location>
        <begin position="457"/>
        <end position="481"/>
    </location>
</feature>
<feature type="transmembrane region" description="Helical" evidence="7">
    <location>
        <begin position="428"/>
        <end position="451"/>
    </location>
</feature>
<dbReference type="Pfam" id="PF02080">
    <property type="entry name" value="TrkA_C"/>
    <property type="match status" value="1"/>
</dbReference>
<feature type="transmembrane region" description="Helical" evidence="7">
    <location>
        <begin position="358"/>
        <end position="378"/>
    </location>
</feature>
<name>A0A939D7T6_CLOAM</name>
<feature type="transmembrane region" description="Helical" evidence="7">
    <location>
        <begin position="327"/>
        <end position="346"/>
    </location>
</feature>
<comment type="subcellular location">
    <subcellularLocation>
        <location evidence="1">Membrane</location>
        <topology evidence="1">Multi-pass membrane protein</topology>
    </subcellularLocation>
</comment>
<dbReference type="Gene3D" id="1.20.1530.20">
    <property type="match status" value="1"/>
</dbReference>
<dbReference type="GO" id="GO:1902600">
    <property type="term" value="P:proton transmembrane transport"/>
    <property type="evidence" value="ECO:0007669"/>
    <property type="project" value="InterPro"/>
</dbReference>
<dbReference type="InterPro" id="IPR006153">
    <property type="entry name" value="Cation/H_exchanger_TM"/>
</dbReference>
<feature type="transmembrane region" description="Helical" evidence="7">
    <location>
        <begin position="502"/>
        <end position="520"/>
    </location>
</feature>
<proteinExistence type="inferred from homology"/>
<dbReference type="GO" id="GO:0015297">
    <property type="term" value="F:antiporter activity"/>
    <property type="evidence" value="ECO:0007669"/>
    <property type="project" value="InterPro"/>
</dbReference>
<keyword evidence="4 7" id="KW-0812">Transmembrane</keyword>
<evidence type="ECO:0000313" key="11">
    <source>
        <dbReference type="Proteomes" id="UP000664545"/>
    </source>
</evidence>
<reference evidence="10" key="1">
    <citation type="submission" date="2021-02" db="EMBL/GenBank/DDBJ databases">
        <title>Abyssanaerobacter marinus gen.nov., sp., nov, anaerobic bacterium isolated from the Onnuri vent field of Indian Ocean and suggestion of Mogibacteriaceae fam. nov., and proposal of reclassification of ambiguous this family's genus member.</title>
        <authorList>
            <person name="Kim Y.J."/>
            <person name="Yang J.-A."/>
        </authorList>
    </citation>
    <scope>NUCLEOTIDE SEQUENCE</scope>
    <source>
        <strain evidence="10">DSM 2634</strain>
    </source>
</reference>
<dbReference type="GO" id="GO:0016020">
    <property type="term" value="C:membrane"/>
    <property type="evidence" value="ECO:0007669"/>
    <property type="project" value="UniProtKB-SubCell"/>
</dbReference>
<feature type="transmembrane region" description="Helical" evidence="7">
    <location>
        <begin position="222"/>
        <end position="239"/>
    </location>
</feature>
<feature type="transmembrane region" description="Helical" evidence="7">
    <location>
        <begin position="299"/>
        <end position="320"/>
    </location>
</feature>
<evidence type="ECO:0000313" key="10">
    <source>
        <dbReference type="EMBL" id="MBN7772680.1"/>
    </source>
</evidence>
<feature type="transmembrane region" description="Helical" evidence="7">
    <location>
        <begin position="120"/>
        <end position="138"/>
    </location>
</feature>
<keyword evidence="5 7" id="KW-1133">Transmembrane helix</keyword>
<dbReference type="RefSeq" id="WP_206581463.1">
    <property type="nucleotide sequence ID" value="NZ_JAFJZZ010000001.1"/>
</dbReference>
<feature type="domain" description="RCK C-terminal" evidence="9">
    <location>
        <begin position="695"/>
        <end position="759"/>
    </location>
</feature>
<evidence type="ECO:0000259" key="8">
    <source>
        <dbReference type="Pfam" id="PF00999"/>
    </source>
</evidence>
<feature type="domain" description="Cation/H+ exchanger transmembrane" evidence="8">
    <location>
        <begin position="14"/>
        <end position="378"/>
    </location>
</feature>
<dbReference type="SUPFAM" id="SSF116726">
    <property type="entry name" value="TrkA C-terminal domain-like"/>
    <property type="match status" value="2"/>
</dbReference>
<dbReference type="PANTHER" id="PTHR42751">
    <property type="entry name" value="SODIUM/HYDROGEN EXCHANGER FAMILY/TRKA DOMAIN PROTEIN"/>
    <property type="match status" value="1"/>
</dbReference>
<comment type="caution">
    <text evidence="10">The sequence shown here is derived from an EMBL/GenBank/DDBJ whole genome shotgun (WGS) entry which is preliminary data.</text>
</comment>
<evidence type="ECO:0000256" key="5">
    <source>
        <dbReference type="ARBA" id="ARBA00022989"/>
    </source>
</evidence>
<dbReference type="Proteomes" id="UP000664545">
    <property type="component" value="Unassembled WGS sequence"/>
</dbReference>
<dbReference type="AlphaFoldDB" id="A0A939D7T6"/>
<organism evidence="10 11">
    <name type="scientific">Clostridium aminobutyricum</name>
    <dbReference type="NCBI Taxonomy" id="33953"/>
    <lineage>
        <taxon>Bacteria</taxon>
        <taxon>Bacillati</taxon>
        <taxon>Bacillota</taxon>
        <taxon>Clostridia</taxon>
        <taxon>Eubacteriales</taxon>
        <taxon>Clostridiaceae</taxon>
        <taxon>Clostridium</taxon>
    </lineage>
</organism>
<dbReference type="EMBL" id="JAFJZZ010000001">
    <property type="protein sequence ID" value="MBN7772680.1"/>
    <property type="molecule type" value="Genomic_DNA"/>
</dbReference>
<feature type="transmembrane region" description="Helical" evidence="7">
    <location>
        <begin position="32"/>
        <end position="53"/>
    </location>
</feature>
<dbReference type="Pfam" id="PF00999">
    <property type="entry name" value="Na_H_Exchanger"/>
    <property type="match status" value="1"/>
</dbReference>
<keyword evidence="6 7" id="KW-0472">Membrane</keyword>
<feature type="transmembrane region" description="Helical" evidence="7">
    <location>
        <begin position="90"/>
        <end position="108"/>
    </location>
</feature>
<dbReference type="Gene3D" id="3.30.70.1450">
    <property type="entry name" value="Regulator of K+ conductance, C-terminal domain"/>
    <property type="match status" value="2"/>
</dbReference>
<evidence type="ECO:0000256" key="7">
    <source>
        <dbReference type="SAM" id="Phobius"/>
    </source>
</evidence>
<feature type="transmembrane region" description="Helical" evidence="7">
    <location>
        <begin position="526"/>
        <end position="543"/>
    </location>
</feature>
<evidence type="ECO:0000256" key="3">
    <source>
        <dbReference type="ARBA" id="ARBA00022448"/>
    </source>
</evidence>
<comment type="similarity">
    <text evidence="2">Belongs to the monovalent cation:proton antiporter 2 (CPA2) transporter (TC 2.A.37) family.</text>
</comment>
<evidence type="ECO:0000256" key="2">
    <source>
        <dbReference type="ARBA" id="ARBA00005551"/>
    </source>
</evidence>
<feature type="transmembrane region" description="Helical" evidence="7">
    <location>
        <begin position="6"/>
        <end position="25"/>
    </location>
</feature>
<feature type="transmembrane region" description="Helical" evidence="7">
    <location>
        <begin position="150"/>
        <end position="171"/>
    </location>
</feature>
<dbReference type="GO" id="GO:0008324">
    <property type="term" value="F:monoatomic cation transmembrane transporter activity"/>
    <property type="evidence" value="ECO:0007669"/>
    <property type="project" value="InterPro"/>
</dbReference>
<dbReference type="InterPro" id="IPR038770">
    <property type="entry name" value="Na+/solute_symporter_sf"/>
</dbReference>
<dbReference type="GO" id="GO:0006813">
    <property type="term" value="P:potassium ion transport"/>
    <property type="evidence" value="ECO:0007669"/>
    <property type="project" value="InterPro"/>
</dbReference>
<accession>A0A939D7T6</accession>
<evidence type="ECO:0000259" key="9">
    <source>
        <dbReference type="Pfam" id="PF02080"/>
    </source>
</evidence>
<dbReference type="PANTHER" id="PTHR42751:SF3">
    <property type="entry name" value="SODIUM_GLUTAMATE SYMPORTER"/>
    <property type="match status" value="1"/>
</dbReference>
<keyword evidence="3" id="KW-0813">Transport</keyword>
<keyword evidence="11" id="KW-1185">Reference proteome</keyword>
<dbReference type="InterPro" id="IPR036721">
    <property type="entry name" value="RCK_C_sf"/>
</dbReference>
<protein>
    <submittedName>
        <fullName evidence="10">Cation:proton antiporter</fullName>
    </submittedName>
</protein>
<feature type="transmembrane region" description="Helical" evidence="7">
    <location>
        <begin position="191"/>
        <end position="210"/>
    </location>
</feature>
<sequence length="767" mass="85411">MERLDVLISDLALILVVAGITTVIFKRIKQPLVLGYVLAGFLTSTHFSVLPSIADAENIHMWADLGVIFIMFALGLEFSFHKIANIGGSAIVTAVTLITAMVFVGYGVGQAMGWSQMDSIFLGGMISLSSTMIILKAYEELGLKNKKYAQLVLGTLILEDVVAIFMMIILSTISISQNVSGFDLIQQLGTLILYLVLWLVLGIYLIPTGLKKADKYLNDETLLIVSLGLCLAMVVIANYMGFSSALGAFLAGSILAGTVKAERIEGLVNPIKDLFGAVFFVSVGMLVNPDMILKYLVPILILTVVTILGQMTFAMLGVLLSGNSLHTAVGAGLSMVQIGEFSFIIASLGTTLGVTSDFLYPIVVSVSVITTFTTPMFIKRIEPAYVKLAKILPKQTLKTLKTYTSERQTENEKDADWKAYLGQYIPRTIITSIILFSIYVVVIHVIMPFLLKMEISVLTSKIIACTIAVMAMAPIINLMSYKRKTIYMKLWLKKKTNRPPLLAFRVVRILLSIFFVMITIRELTSIPAWILWWISVIIVIFSMKSDFMMSNSIKMETRFMANFNERILSSNKKKRGISGHHRWLDETLLVGKYEVKKLLVDNSERIFFARRLLGVHIVKIIRGEIHINNPDMETGIQAGDIIVALGKQYNLDSYSLAIDKVAEVLKLDEYLTLRNYSYGQIFTSTDVENHLLCIAINVTKDCEFCKKTIQMSRIREKYFGFVIGIERDMLSIVGPNKNMIIAEGDLLWVLGGQDTLNLFLQEGILTN</sequence>
<evidence type="ECO:0000256" key="4">
    <source>
        <dbReference type="ARBA" id="ARBA00022692"/>
    </source>
</evidence>